<organism evidence="1 2">
    <name type="scientific">Mucilaginibacter myungsuensis</name>
    <dbReference type="NCBI Taxonomy" id="649104"/>
    <lineage>
        <taxon>Bacteria</taxon>
        <taxon>Pseudomonadati</taxon>
        <taxon>Bacteroidota</taxon>
        <taxon>Sphingobacteriia</taxon>
        <taxon>Sphingobacteriales</taxon>
        <taxon>Sphingobacteriaceae</taxon>
        <taxon>Mucilaginibacter</taxon>
    </lineage>
</organism>
<dbReference type="AlphaFoldDB" id="A0A929KZF9"/>
<evidence type="ECO:0000313" key="2">
    <source>
        <dbReference type="Proteomes" id="UP000622475"/>
    </source>
</evidence>
<comment type="caution">
    <text evidence="1">The sequence shown here is derived from an EMBL/GenBank/DDBJ whole genome shotgun (WGS) entry which is preliminary data.</text>
</comment>
<reference evidence="1" key="1">
    <citation type="submission" date="2020-10" db="EMBL/GenBank/DDBJ databases">
        <title>Mucilaginibacter mali sp. nov., isolated from rhizosphere soil of apple orchard.</title>
        <authorList>
            <person name="Lee J.-S."/>
            <person name="Kim H.S."/>
            <person name="Kim J.-S."/>
        </authorList>
    </citation>
    <scope>NUCLEOTIDE SEQUENCE</scope>
    <source>
        <strain evidence="1">KCTC 22746</strain>
    </source>
</reference>
<dbReference type="RefSeq" id="WP_194110886.1">
    <property type="nucleotide sequence ID" value="NZ_JADFFL010000002.1"/>
</dbReference>
<dbReference type="Proteomes" id="UP000622475">
    <property type="component" value="Unassembled WGS sequence"/>
</dbReference>
<dbReference type="EMBL" id="JADFFL010000002">
    <property type="protein sequence ID" value="MBE9661709.1"/>
    <property type="molecule type" value="Genomic_DNA"/>
</dbReference>
<sequence length="123" mass="14340">MIGKEFKSLDELNDYFADEQTCIDYLARLRWGGNVVSPFDAASKVYKCKGNKYRCKNTGRYFNARTATIFDNTRIPLSQWFAAIYLFTQGQKPITSVQLSKYLSVTQKTAWLMIQRIKFLLRN</sequence>
<proteinExistence type="predicted"/>
<name>A0A929KZF9_9SPHI</name>
<evidence type="ECO:0000313" key="1">
    <source>
        <dbReference type="EMBL" id="MBE9661709.1"/>
    </source>
</evidence>
<accession>A0A929KZF9</accession>
<gene>
    <name evidence="1" type="ORF">IRJ16_07410</name>
</gene>
<protein>
    <submittedName>
        <fullName evidence="1">Transposase</fullName>
    </submittedName>
</protein>
<keyword evidence="2" id="KW-1185">Reference proteome</keyword>